<dbReference type="Pfam" id="PF00291">
    <property type="entry name" value="PALP"/>
    <property type="match status" value="1"/>
</dbReference>
<gene>
    <name evidence="5" type="ORF">O6R05_01785</name>
</gene>
<sequence>MLHAIQDAYARIKSDLYPTPLIRSYHLEPYFGCAVYLKLENLQRTGAFKMRGALNKFSVLSDDAIKGGMVAASSGNHGRAIAYVCKSKGVPCTIVMPQTAPPIKVANILALGADVVQCPTENRFKVAAQVAEERGAIVVPPFDDNDVMIGQGTIGLELMEQAPELTHILVPVGGGGLVGGIAAAVKGLSDHTKVYGVEPEILPRYTESLKAGKPVAVPQNHSIADALASQQPGDVNFPVVQNYVDGMLTVSETAIQKAHKLMITEGKIFCEASSSIGLGAVLEEKITFTATDRVCLVISGGNLSLDQLSSLIDIEI</sequence>
<dbReference type="SUPFAM" id="SSF53686">
    <property type="entry name" value="Tryptophan synthase beta subunit-like PLP-dependent enzymes"/>
    <property type="match status" value="1"/>
</dbReference>
<dbReference type="Proteomes" id="UP001210339">
    <property type="component" value="Chromosome"/>
</dbReference>
<keyword evidence="6" id="KW-1185">Reference proteome</keyword>
<protein>
    <submittedName>
        <fullName evidence="5">Threonine/serine dehydratase</fullName>
    </submittedName>
</protein>
<organism evidence="5 6">
    <name type="scientific">Peptoniphilus equinus</name>
    <dbReference type="NCBI Taxonomy" id="3016343"/>
    <lineage>
        <taxon>Bacteria</taxon>
        <taxon>Bacillati</taxon>
        <taxon>Bacillota</taxon>
        <taxon>Tissierellia</taxon>
        <taxon>Tissierellales</taxon>
        <taxon>Peptoniphilaceae</taxon>
        <taxon>Peptoniphilus</taxon>
    </lineage>
</organism>
<dbReference type="PANTHER" id="PTHR48078">
    <property type="entry name" value="THREONINE DEHYDRATASE, MITOCHONDRIAL-RELATED"/>
    <property type="match status" value="1"/>
</dbReference>
<evidence type="ECO:0000313" key="6">
    <source>
        <dbReference type="Proteomes" id="UP001210339"/>
    </source>
</evidence>
<keyword evidence="3" id="KW-0456">Lyase</keyword>
<proteinExistence type="predicted"/>
<reference evidence="5 6" key="1">
    <citation type="submission" date="2023-01" db="EMBL/GenBank/DDBJ databases">
        <authorList>
            <person name="Lee S.H."/>
            <person name="Jung H.S."/>
            <person name="Yun J.U."/>
        </authorList>
    </citation>
    <scope>NUCLEOTIDE SEQUENCE [LARGE SCALE GENOMIC DNA]</scope>
    <source>
        <strain evidence="5 6">CBA3646</strain>
    </source>
</reference>
<dbReference type="CDD" id="cd01562">
    <property type="entry name" value="Thr-dehyd"/>
    <property type="match status" value="1"/>
</dbReference>
<evidence type="ECO:0000256" key="2">
    <source>
        <dbReference type="ARBA" id="ARBA00022898"/>
    </source>
</evidence>
<dbReference type="InterPro" id="IPR001926">
    <property type="entry name" value="TrpB-like_PALP"/>
</dbReference>
<keyword evidence="2" id="KW-0663">Pyridoxal phosphate</keyword>
<evidence type="ECO:0000256" key="3">
    <source>
        <dbReference type="ARBA" id="ARBA00023239"/>
    </source>
</evidence>
<evidence type="ECO:0000313" key="5">
    <source>
        <dbReference type="EMBL" id="WBW50296.1"/>
    </source>
</evidence>
<evidence type="ECO:0000256" key="1">
    <source>
        <dbReference type="ARBA" id="ARBA00001933"/>
    </source>
</evidence>
<accession>A0ABY7QVC9</accession>
<dbReference type="Gene3D" id="3.40.50.1100">
    <property type="match status" value="2"/>
</dbReference>
<dbReference type="EMBL" id="CP115667">
    <property type="protein sequence ID" value="WBW50296.1"/>
    <property type="molecule type" value="Genomic_DNA"/>
</dbReference>
<evidence type="ECO:0000259" key="4">
    <source>
        <dbReference type="Pfam" id="PF00291"/>
    </source>
</evidence>
<name>A0ABY7QVC9_9FIRM</name>
<feature type="domain" description="Tryptophan synthase beta chain-like PALP" evidence="4">
    <location>
        <begin position="15"/>
        <end position="300"/>
    </location>
</feature>
<comment type="cofactor">
    <cofactor evidence="1">
        <name>pyridoxal 5'-phosphate</name>
        <dbReference type="ChEBI" id="CHEBI:597326"/>
    </cofactor>
</comment>
<dbReference type="InterPro" id="IPR050147">
    <property type="entry name" value="Ser/Thr_Dehydratase"/>
</dbReference>
<dbReference type="PANTHER" id="PTHR48078:SF19">
    <property type="entry name" value="ACT DOMAIN-CONTAINING PROTEIN"/>
    <property type="match status" value="1"/>
</dbReference>
<dbReference type="RefSeq" id="WP_271191827.1">
    <property type="nucleotide sequence ID" value="NZ_CP115667.1"/>
</dbReference>
<dbReference type="InterPro" id="IPR036052">
    <property type="entry name" value="TrpB-like_PALP_sf"/>
</dbReference>